<dbReference type="SUPFAM" id="SSF55785">
    <property type="entry name" value="PYP-like sensor domain (PAS domain)"/>
    <property type="match status" value="1"/>
</dbReference>
<dbReference type="Gene3D" id="1.10.287.130">
    <property type="match status" value="1"/>
</dbReference>
<sequence>MAAVEGEFDRDLRGAFFNMAYSPFVILNKDLNFVDINQAALTAIKIKREDFIGRNLLDFFPYLKENERYQLYKDVLVTGKPVGFDEVSFHTDAGVLKFMIKAFKIGDYLGMSTLNVTNLTNTIDQLKTTKVNLQTVNDNLKRKNQELEEFSYVAAHDLRSPLTNIHSLLDMLQNENAISEAGMPVFDKVQQVAKQMCDKLRALNSVIALKTKSDDKKELLSFSKIIEKIKVNHAEEIVQSRTIIKEDFARAPNIDYNVIQLESILQNLVSNAIKFRNPNRKPVILIKTALVKERLVLSVKDNGLGFEPATDPNKIFGLFKRMHTHVDGLGVGLYVTNSIITNNGGAIRATSDINKGTEFKITF</sequence>
<keyword evidence="9" id="KW-1185">Reference proteome</keyword>
<dbReference type="SUPFAM" id="SSF47384">
    <property type="entry name" value="Homodimeric domain of signal transducing histidine kinase"/>
    <property type="match status" value="1"/>
</dbReference>
<dbReference type="EC" id="2.7.13.3" evidence="2"/>
<evidence type="ECO:0000256" key="2">
    <source>
        <dbReference type="ARBA" id="ARBA00012438"/>
    </source>
</evidence>
<dbReference type="InterPro" id="IPR003661">
    <property type="entry name" value="HisK_dim/P_dom"/>
</dbReference>
<dbReference type="PROSITE" id="PS50109">
    <property type="entry name" value="HIS_KIN"/>
    <property type="match status" value="1"/>
</dbReference>
<dbReference type="AlphaFoldDB" id="A0A1G7L9Z3"/>
<accession>A0A1G7L9Z3</accession>
<dbReference type="EMBL" id="FNBD01000016">
    <property type="protein sequence ID" value="SDF46134.1"/>
    <property type="molecule type" value="Genomic_DNA"/>
</dbReference>
<feature type="domain" description="Histidine kinase" evidence="7">
    <location>
        <begin position="153"/>
        <end position="363"/>
    </location>
</feature>
<evidence type="ECO:0000256" key="1">
    <source>
        <dbReference type="ARBA" id="ARBA00000085"/>
    </source>
</evidence>
<dbReference type="InterPro" id="IPR000014">
    <property type="entry name" value="PAS"/>
</dbReference>
<dbReference type="RefSeq" id="WP_074539386.1">
    <property type="nucleotide sequence ID" value="NZ_FNBD01000016.1"/>
</dbReference>
<dbReference type="InterPro" id="IPR035965">
    <property type="entry name" value="PAS-like_dom_sf"/>
</dbReference>
<dbReference type="CDD" id="cd00130">
    <property type="entry name" value="PAS"/>
    <property type="match status" value="1"/>
</dbReference>
<evidence type="ECO:0000256" key="3">
    <source>
        <dbReference type="ARBA" id="ARBA00022553"/>
    </source>
</evidence>
<dbReference type="InterPro" id="IPR003594">
    <property type="entry name" value="HATPase_dom"/>
</dbReference>
<evidence type="ECO:0000256" key="4">
    <source>
        <dbReference type="ARBA" id="ARBA00022679"/>
    </source>
</evidence>
<dbReference type="GO" id="GO:0000155">
    <property type="term" value="F:phosphorelay sensor kinase activity"/>
    <property type="evidence" value="ECO:0007669"/>
    <property type="project" value="InterPro"/>
</dbReference>
<proteinExistence type="predicted"/>
<gene>
    <name evidence="8" type="ORF">SAMN04487992_11655</name>
</gene>
<keyword evidence="6" id="KW-0175">Coiled coil</keyword>
<comment type="catalytic activity">
    <reaction evidence="1">
        <text>ATP + protein L-histidine = ADP + protein N-phospho-L-histidine.</text>
        <dbReference type="EC" id="2.7.13.3"/>
    </reaction>
</comment>
<evidence type="ECO:0000313" key="9">
    <source>
        <dbReference type="Proteomes" id="UP000182114"/>
    </source>
</evidence>
<evidence type="ECO:0000313" key="8">
    <source>
        <dbReference type="EMBL" id="SDF46134.1"/>
    </source>
</evidence>
<dbReference type="eggNOG" id="COG4251">
    <property type="taxonomic scope" value="Bacteria"/>
</dbReference>
<dbReference type="InterPro" id="IPR036097">
    <property type="entry name" value="HisK_dim/P_sf"/>
</dbReference>
<dbReference type="InterPro" id="IPR005467">
    <property type="entry name" value="His_kinase_dom"/>
</dbReference>
<reference evidence="9" key="1">
    <citation type="submission" date="2016-10" db="EMBL/GenBank/DDBJ databases">
        <authorList>
            <person name="Varghese N."/>
            <person name="Submissions S."/>
        </authorList>
    </citation>
    <scope>NUCLEOTIDE SEQUENCE [LARGE SCALE GENOMIC DNA]</scope>
    <source>
        <strain evidence="9">DSM 24729</strain>
    </source>
</reference>
<dbReference type="InterPro" id="IPR052162">
    <property type="entry name" value="Sensor_kinase/Photoreceptor"/>
</dbReference>
<protein>
    <recommendedName>
        <fullName evidence="2">histidine kinase</fullName>
        <ecNumber evidence="2">2.7.13.3</ecNumber>
    </recommendedName>
</protein>
<organism evidence="8 9">
    <name type="scientific">Cellulophaga baltica</name>
    <dbReference type="NCBI Taxonomy" id="76594"/>
    <lineage>
        <taxon>Bacteria</taxon>
        <taxon>Pseudomonadati</taxon>
        <taxon>Bacteroidota</taxon>
        <taxon>Flavobacteriia</taxon>
        <taxon>Flavobacteriales</taxon>
        <taxon>Flavobacteriaceae</taxon>
        <taxon>Cellulophaga</taxon>
    </lineage>
</organism>
<evidence type="ECO:0000259" key="7">
    <source>
        <dbReference type="PROSITE" id="PS50109"/>
    </source>
</evidence>
<name>A0A1G7L9Z3_9FLAO</name>
<keyword evidence="4" id="KW-0808">Transferase</keyword>
<feature type="coiled-coil region" evidence="6">
    <location>
        <begin position="123"/>
        <end position="150"/>
    </location>
</feature>
<dbReference type="Pfam" id="PF02518">
    <property type="entry name" value="HATPase_c"/>
    <property type="match status" value="1"/>
</dbReference>
<dbReference type="PANTHER" id="PTHR43304:SF1">
    <property type="entry name" value="PAC DOMAIN-CONTAINING PROTEIN"/>
    <property type="match status" value="1"/>
</dbReference>
<dbReference type="InterPro" id="IPR004358">
    <property type="entry name" value="Sig_transdc_His_kin-like_C"/>
</dbReference>
<dbReference type="CDD" id="cd00082">
    <property type="entry name" value="HisKA"/>
    <property type="match status" value="1"/>
</dbReference>
<dbReference type="SUPFAM" id="SSF55874">
    <property type="entry name" value="ATPase domain of HSP90 chaperone/DNA topoisomerase II/histidine kinase"/>
    <property type="match status" value="1"/>
</dbReference>
<dbReference type="SMART" id="SM00091">
    <property type="entry name" value="PAS"/>
    <property type="match status" value="1"/>
</dbReference>
<evidence type="ECO:0000256" key="5">
    <source>
        <dbReference type="ARBA" id="ARBA00022777"/>
    </source>
</evidence>
<evidence type="ECO:0000256" key="6">
    <source>
        <dbReference type="SAM" id="Coils"/>
    </source>
</evidence>
<dbReference type="Gene3D" id="3.30.565.10">
    <property type="entry name" value="Histidine kinase-like ATPase, C-terminal domain"/>
    <property type="match status" value="1"/>
</dbReference>
<keyword evidence="3" id="KW-0597">Phosphoprotein</keyword>
<dbReference type="Gene3D" id="3.30.450.20">
    <property type="entry name" value="PAS domain"/>
    <property type="match status" value="1"/>
</dbReference>
<keyword evidence="5" id="KW-0418">Kinase</keyword>
<dbReference type="PRINTS" id="PR00344">
    <property type="entry name" value="BCTRLSENSOR"/>
</dbReference>
<dbReference type="Pfam" id="PF13426">
    <property type="entry name" value="PAS_9"/>
    <property type="match status" value="1"/>
</dbReference>
<dbReference type="SMART" id="SM00387">
    <property type="entry name" value="HATPase_c"/>
    <property type="match status" value="1"/>
</dbReference>
<dbReference type="PANTHER" id="PTHR43304">
    <property type="entry name" value="PHYTOCHROME-LIKE PROTEIN CPH1"/>
    <property type="match status" value="1"/>
</dbReference>
<dbReference type="Proteomes" id="UP000182114">
    <property type="component" value="Unassembled WGS sequence"/>
</dbReference>
<dbReference type="InterPro" id="IPR036890">
    <property type="entry name" value="HATPase_C_sf"/>
</dbReference>